<proteinExistence type="predicted"/>
<dbReference type="EMBL" id="JBFDAA010000018">
    <property type="protein sequence ID" value="KAL1116332.1"/>
    <property type="molecule type" value="Genomic_DNA"/>
</dbReference>
<accession>A0ABD0XYK5</accession>
<dbReference type="Proteomes" id="UP001558652">
    <property type="component" value="Unassembled WGS sequence"/>
</dbReference>
<evidence type="ECO:0000313" key="2">
    <source>
        <dbReference type="Proteomes" id="UP001558652"/>
    </source>
</evidence>
<protein>
    <submittedName>
        <fullName evidence="1">Uncharacterized protein</fullName>
    </submittedName>
</protein>
<dbReference type="AlphaFoldDB" id="A0ABD0XYK5"/>
<gene>
    <name evidence="1" type="ORF">AAG570_005827</name>
</gene>
<evidence type="ECO:0000313" key="1">
    <source>
        <dbReference type="EMBL" id="KAL1116332.1"/>
    </source>
</evidence>
<sequence length="118" mass="13295">MAELSVYIPWLCLVTKHWSGRLKSSAVRCFVMQLAGLVATSPTGFFALYESEILKSLCSFVSTDDCKGDFSVLHGYAKMMMDISTHQSGIHWIIEAGNVRQDSWANMYFVEFISKKQA</sequence>
<name>A0ABD0XYK5_9HEMI</name>
<organism evidence="1 2">
    <name type="scientific">Ranatra chinensis</name>
    <dbReference type="NCBI Taxonomy" id="642074"/>
    <lineage>
        <taxon>Eukaryota</taxon>
        <taxon>Metazoa</taxon>
        <taxon>Ecdysozoa</taxon>
        <taxon>Arthropoda</taxon>
        <taxon>Hexapoda</taxon>
        <taxon>Insecta</taxon>
        <taxon>Pterygota</taxon>
        <taxon>Neoptera</taxon>
        <taxon>Paraneoptera</taxon>
        <taxon>Hemiptera</taxon>
        <taxon>Heteroptera</taxon>
        <taxon>Panheteroptera</taxon>
        <taxon>Nepomorpha</taxon>
        <taxon>Nepidae</taxon>
        <taxon>Ranatrinae</taxon>
        <taxon>Ranatra</taxon>
    </lineage>
</organism>
<keyword evidence="2" id="KW-1185">Reference proteome</keyword>
<reference evidence="1 2" key="1">
    <citation type="submission" date="2024-07" db="EMBL/GenBank/DDBJ databases">
        <title>Chromosome-level genome assembly of the water stick insect Ranatra chinensis (Heteroptera: Nepidae).</title>
        <authorList>
            <person name="Liu X."/>
        </authorList>
    </citation>
    <scope>NUCLEOTIDE SEQUENCE [LARGE SCALE GENOMIC DNA]</scope>
    <source>
        <strain evidence="1">Cailab_2021Rc</strain>
        <tissue evidence="1">Muscle</tissue>
    </source>
</reference>
<comment type="caution">
    <text evidence="1">The sequence shown here is derived from an EMBL/GenBank/DDBJ whole genome shotgun (WGS) entry which is preliminary data.</text>
</comment>